<dbReference type="Proteomes" id="UP000029640">
    <property type="component" value="Unassembled WGS sequence"/>
</dbReference>
<proteinExistence type="predicted"/>
<protein>
    <submittedName>
        <fullName evidence="2">Uncharacterized protein</fullName>
    </submittedName>
</protein>
<dbReference type="AlphaFoldDB" id="A0A095VVE7"/>
<organism evidence="2 3">
    <name type="scientific">Pseudohaliea rubra DSM 19751</name>
    <dbReference type="NCBI Taxonomy" id="1265313"/>
    <lineage>
        <taxon>Bacteria</taxon>
        <taxon>Pseudomonadati</taxon>
        <taxon>Pseudomonadota</taxon>
        <taxon>Gammaproteobacteria</taxon>
        <taxon>Cellvibrionales</taxon>
        <taxon>Halieaceae</taxon>
        <taxon>Pseudohaliea</taxon>
    </lineage>
</organism>
<gene>
    <name evidence="2" type="ORF">HRUBRA_00015</name>
</gene>
<reference evidence="2 3" key="1">
    <citation type="journal article" date="2014" name="Genome Announc.">
        <title>Genome Sequence of Gammaproteobacterial Pseudohaliea rubra Type Strain DSM 19751, Isolated from Coastal Seawater of the Mediterranean Sea.</title>
        <authorList>
            <person name="Spring S."/>
            <person name="Fiebig A."/>
            <person name="Riedel T."/>
            <person name="Goker M."/>
            <person name="Klenk H.P."/>
        </authorList>
    </citation>
    <scope>NUCLEOTIDE SEQUENCE [LARGE SCALE GENOMIC DNA]</scope>
    <source>
        <strain evidence="2 3">DSM 19751</strain>
    </source>
</reference>
<dbReference type="EMBL" id="AUVB01000001">
    <property type="protein sequence ID" value="KGE05335.1"/>
    <property type="molecule type" value="Genomic_DNA"/>
</dbReference>
<name>A0A095VVE7_9GAMM</name>
<accession>A0A095VVE7</accession>
<comment type="caution">
    <text evidence="2">The sequence shown here is derived from an EMBL/GenBank/DDBJ whole genome shotgun (WGS) entry which is preliminary data.</text>
</comment>
<evidence type="ECO:0000313" key="3">
    <source>
        <dbReference type="Proteomes" id="UP000029640"/>
    </source>
</evidence>
<evidence type="ECO:0000256" key="1">
    <source>
        <dbReference type="SAM" id="MobiDB-lite"/>
    </source>
</evidence>
<keyword evidence="3" id="KW-1185">Reference proteome</keyword>
<dbReference type="STRING" id="1265313.HRUBRA_00015"/>
<evidence type="ECO:0000313" key="2">
    <source>
        <dbReference type="EMBL" id="KGE05335.1"/>
    </source>
</evidence>
<dbReference type="HOGENOM" id="CLU_3168788_0_0_6"/>
<feature type="region of interest" description="Disordered" evidence="1">
    <location>
        <begin position="1"/>
        <end position="25"/>
    </location>
</feature>
<sequence length="47" mass="5092">MRLGAVQGPRRRQGGPRQPSHALRRTAGSSVMEACQCTDCSPFSPCF</sequence>